<accession>A0ABX8UB59</accession>
<keyword evidence="2" id="KW-1185">Reference proteome</keyword>
<organism evidence="1 2">
    <name type="scientific">Nonomuraea coxensis DSM 45129</name>
    <dbReference type="NCBI Taxonomy" id="1122611"/>
    <lineage>
        <taxon>Bacteria</taxon>
        <taxon>Bacillati</taxon>
        <taxon>Actinomycetota</taxon>
        <taxon>Actinomycetes</taxon>
        <taxon>Streptosporangiales</taxon>
        <taxon>Streptosporangiaceae</taxon>
        <taxon>Nonomuraea</taxon>
    </lineage>
</organism>
<name>A0ABX8UB59_9ACTN</name>
<proteinExistence type="predicted"/>
<evidence type="ECO:0000313" key="1">
    <source>
        <dbReference type="EMBL" id="QYC45017.1"/>
    </source>
</evidence>
<dbReference type="Proteomes" id="UP000824681">
    <property type="component" value="Chromosome"/>
</dbReference>
<gene>
    <name evidence="1" type="ORF">Nocox_37315</name>
</gene>
<protein>
    <submittedName>
        <fullName evidence="1">Uncharacterized protein</fullName>
    </submittedName>
</protein>
<sequence>MAVIGFALLGAGLVVALLLALADPVLISRFEGEPDEAA</sequence>
<dbReference type="EMBL" id="CP068985">
    <property type="protein sequence ID" value="QYC45017.1"/>
    <property type="molecule type" value="Genomic_DNA"/>
</dbReference>
<evidence type="ECO:0000313" key="2">
    <source>
        <dbReference type="Proteomes" id="UP000824681"/>
    </source>
</evidence>
<reference evidence="1 2" key="1">
    <citation type="journal article" date="2021" name="ACS Chem. Biol.">
        <title>Genomic-Led Discovery of a Novel Glycopeptide Antibiotic by Nonomuraea coxensis DSM 45129.</title>
        <authorList>
            <person name="Yushchuk O."/>
            <person name="Vior N.M."/>
            <person name="Andreo-Vidal A."/>
            <person name="Berini F."/>
            <person name="Ruckert C."/>
            <person name="Busche T."/>
            <person name="Binda E."/>
            <person name="Kalinowski J."/>
            <person name="Truman A.W."/>
            <person name="Marinelli F."/>
        </authorList>
    </citation>
    <scope>NUCLEOTIDE SEQUENCE [LARGE SCALE GENOMIC DNA]</scope>
    <source>
        <strain evidence="1 2">DSM 45129</strain>
    </source>
</reference>